<evidence type="ECO:0000313" key="2">
    <source>
        <dbReference type="EMBL" id="JAD65701.1"/>
    </source>
</evidence>
<sequence>MTTLIIDITSVISTYTILVPFLCLIWARLYILGKEANTRSTLSPSLLGQFTKCAFVCLQPKHGVELSPVTSLYQY</sequence>
<dbReference type="EMBL" id="GBRH01232194">
    <property type="protein sequence ID" value="JAD65701.1"/>
    <property type="molecule type" value="Transcribed_RNA"/>
</dbReference>
<feature type="transmembrane region" description="Helical" evidence="1">
    <location>
        <begin position="12"/>
        <end position="31"/>
    </location>
</feature>
<organism evidence="2">
    <name type="scientific">Arundo donax</name>
    <name type="common">Giant reed</name>
    <name type="synonym">Donax arundinaceus</name>
    <dbReference type="NCBI Taxonomy" id="35708"/>
    <lineage>
        <taxon>Eukaryota</taxon>
        <taxon>Viridiplantae</taxon>
        <taxon>Streptophyta</taxon>
        <taxon>Embryophyta</taxon>
        <taxon>Tracheophyta</taxon>
        <taxon>Spermatophyta</taxon>
        <taxon>Magnoliopsida</taxon>
        <taxon>Liliopsida</taxon>
        <taxon>Poales</taxon>
        <taxon>Poaceae</taxon>
        <taxon>PACMAD clade</taxon>
        <taxon>Arundinoideae</taxon>
        <taxon>Arundineae</taxon>
        <taxon>Arundo</taxon>
    </lineage>
</organism>
<evidence type="ECO:0000256" key="1">
    <source>
        <dbReference type="SAM" id="Phobius"/>
    </source>
</evidence>
<dbReference type="AlphaFoldDB" id="A0A0A9BQR0"/>
<reference evidence="2" key="2">
    <citation type="journal article" date="2015" name="Data Brief">
        <title>Shoot transcriptome of the giant reed, Arundo donax.</title>
        <authorList>
            <person name="Barrero R.A."/>
            <person name="Guerrero F.D."/>
            <person name="Moolhuijzen P."/>
            <person name="Goolsby J.A."/>
            <person name="Tidwell J."/>
            <person name="Bellgard S.E."/>
            <person name="Bellgard M.I."/>
        </authorList>
    </citation>
    <scope>NUCLEOTIDE SEQUENCE</scope>
    <source>
        <tissue evidence="2">Shoot tissue taken approximately 20 cm above the soil surface</tissue>
    </source>
</reference>
<keyword evidence="1" id="KW-0472">Membrane</keyword>
<proteinExistence type="predicted"/>
<reference evidence="2" key="1">
    <citation type="submission" date="2014-09" db="EMBL/GenBank/DDBJ databases">
        <authorList>
            <person name="Magalhaes I.L.F."/>
            <person name="Oliveira U."/>
            <person name="Santos F.R."/>
            <person name="Vidigal T.H.D.A."/>
            <person name="Brescovit A.D."/>
            <person name="Santos A.J."/>
        </authorList>
    </citation>
    <scope>NUCLEOTIDE SEQUENCE</scope>
    <source>
        <tissue evidence="2">Shoot tissue taken approximately 20 cm above the soil surface</tissue>
    </source>
</reference>
<name>A0A0A9BQR0_ARUDO</name>
<accession>A0A0A9BQR0</accession>
<keyword evidence="1" id="KW-1133">Transmembrane helix</keyword>
<protein>
    <submittedName>
        <fullName evidence="2">Uncharacterized protein</fullName>
    </submittedName>
</protein>
<keyword evidence="1" id="KW-0812">Transmembrane</keyword>